<dbReference type="AlphaFoldDB" id="A0A8H6Y0I3"/>
<dbReference type="InterPro" id="IPR045339">
    <property type="entry name" value="DUF6534"/>
</dbReference>
<keyword evidence="1" id="KW-0472">Membrane</keyword>
<dbReference type="PANTHER" id="PTHR40465:SF1">
    <property type="entry name" value="DUF6534 DOMAIN-CONTAINING PROTEIN"/>
    <property type="match status" value="1"/>
</dbReference>
<accession>A0A8H6Y0I3</accession>
<feature type="transmembrane region" description="Helical" evidence="1">
    <location>
        <begin position="114"/>
        <end position="133"/>
    </location>
</feature>
<protein>
    <submittedName>
        <fullName evidence="3">O-methylsterigmatocystin oxidoreductase</fullName>
    </submittedName>
</protein>
<comment type="caution">
    <text evidence="3">The sequence shown here is derived from an EMBL/GenBank/DDBJ whole genome shotgun (WGS) entry which is preliminary data.</text>
</comment>
<sequence>MSLPAIPPLDDTLGAVEIGGIVTTFLFGIGTLQTHHYFKNYPNDSKYLKWVVALVWLYFNVFNVATLTDKTFESTQVLGAWAYDMRFSSREMVYSLTVTFYCQPQHINHPPHSLQMSILFSGPIYFIVQVFFANRIRNLSGQWTMTIICWALTLTRAVATFGMMGVALHVPQLSDIESRYKWLMATGLSLGVAVDVLVALSLCVCLWRMRSNGVESTRRMIDSLILWTIETGLATGGASVILLVFFFLRDDLTWFPFYLILAKLFSNSMLASLNGRQRLRVTDREILSVSTGSRFARSAAVFTSETKGARATDFEMSTVTDIERGLGNSKGFEAGHRASDEQFSVR</sequence>
<keyword evidence="1" id="KW-0812">Transmembrane</keyword>
<evidence type="ECO:0000313" key="4">
    <source>
        <dbReference type="Proteomes" id="UP000623467"/>
    </source>
</evidence>
<organism evidence="3 4">
    <name type="scientific">Mycena sanguinolenta</name>
    <dbReference type="NCBI Taxonomy" id="230812"/>
    <lineage>
        <taxon>Eukaryota</taxon>
        <taxon>Fungi</taxon>
        <taxon>Dikarya</taxon>
        <taxon>Basidiomycota</taxon>
        <taxon>Agaricomycotina</taxon>
        <taxon>Agaricomycetes</taxon>
        <taxon>Agaricomycetidae</taxon>
        <taxon>Agaricales</taxon>
        <taxon>Marasmiineae</taxon>
        <taxon>Mycenaceae</taxon>
        <taxon>Mycena</taxon>
    </lineage>
</organism>
<dbReference type="Pfam" id="PF20152">
    <property type="entry name" value="DUF6534"/>
    <property type="match status" value="1"/>
</dbReference>
<feature type="transmembrane region" description="Helical" evidence="1">
    <location>
        <begin position="47"/>
        <end position="65"/>
    </location>
</feature>
<keyword evidence="1" id="KW-1133">Transmembrane helix</keyword>
<feature type="transmembrane region" description="Helical" evidence="1">
    <location>
        <begin position="254"/>
        <end position="274"/>
    </location>
</feature>
<evidence type="ECO:0000259" key="2">
    <source>
        <dbReference type="Pfam" id="PF20152"/>
    </source>
</evidence>
<feature type="transmembrane region" description="Helical" evidence="1">
    <location>
        <begin position="224"/>
        <end position="248"/>
    </location>
</feature>
<name>A0A8H6Y0I3_9AGAR</name>
<gene>
    <name evidence="3" type="ORF">MSAN_01688800</name>
</gene>
<feature type="transmembrane region" description="Helical" evidence="1">
    <location>
        <begin position="12"/>
        <end position="35"/>
    </location>
</feature>
<feature type="domain" description="DUF6534" evidence="2">
    <location>
        <begin position="192"/>
        <end position="278"/>
    </location>
</feature>
<dbReference type="EMBL" id="JACAZH010000015">
    <property type="protein sequence ID" value="KAF7349627.1"/>
    <property type="molecule type" value="Genomic_DNA"/>
</dbReference>
<reference evidence="3" key="1">
    <citation type="submission" date="2020-05" db="EMBL/GenBank/DDBJ databases">
        <title>Mycena genomes resolve the evolution of fungal bioluminescence.</title>
        <authorList>
            <person name="Tsai I.J."/>
        </authorList>
    </citation>
    <scope>NUCLEOTIDE SEQUENCE</scope>
    <source>
        <strain evidence="3">160909Yilan</strain>
    </source>
</reference>
<feature type="transmembrane region" description="Helical" evidence="1">
    <location>
        <begin position="182"/>
        <end position="204"/>
    </location>
</feature>
<dbReference type="PANTHER" id="PTHR40465">
    <property type="entry name" value="CHROMOSOME 1, WHOLE GENOME SHOTGUN SEQUENCE"/>
    <property type="match status" value="1"/>
</dbReference>
<evidence type="ECO:0000313" key="3">
    <source>
        <dbReference type="EMBL" id="KAF7349627.1"/>
    </source>
</evidence>
<proteinExistence type="predicted"/>
<dbReference type="OrthoDB" id="3231781at2759"/>
<keyword evidence="4" id="KW-1185">Reference proteome</keyword>
<dbReference type="Proteomes" id="UP000623467">
    <property type="component" value="Unassembled WGS sequence"/>
</dbReference>
<evidence type="ECO:0000256" key="1">
    <source>
        <dbReference type="SAM" id="Phobius"/>
    </source>
</evidence>
<feature type="transmembrane region" description="Helical" evidence="1">
    <location>
        <begin position="145"/>
        <end position="170"/>
    </location>
</feature>